<name>A0A7W6NZJ1_9SPHN</name>
<dbReference type="Pfam" id="PF12276">
    <property type="entry name" value="DUF3617"/>
    <property type="match status" value="1"/>
</dbReference>
<dbReference type="AlphaFoldDB" id="A0A7W6NZJ1"/>
<dbReference type="RefSeq" id="WP_184000227.1">
    <property type="nucleotide sequence ID" value="NZ_JACIEH010000004.1"/>
</dbReference>
<keyword evidence="2" id="KW-1185">Reference proteome</keyword>
<sequence length="189" mass="20090">MRFTILAAGALLPLAACNQGPSTEESARRTGDVRLENASVEEVAKQAVAADAKAPAQSGQWETGVQLVALEPGGMPEQIAAKMKEDVGKPPRTERGCRKAEELKPFDVSKLGTMASGCRFSKYRFVGGKLDAAMACDTPMGKAQMSFAGTQTPTAFDLTMTQRQTPAGQTKETSMTVRMTGKRIGECKA</sequence>
<dbReference type="Proteomes" id="UP000557392">
    <property type="component" value="Unassembled WGS sequence"/>
</dbReference>
<dbReference type="EMBL" id="JACIEH010000004">
    <property type="protein sequence ID" value="MBB4100866.1"/>
    <property type="molecule type" value="Genomic_DNA"/>
</dbReference>
<dbReference type="InterPro" id="IPR022061">
    <property type="entry name" value="DUF3617"/>
</dbReference>
<gene>
    <name evidence="1" type="ORF">GGR46_004455</name>
</gene>
<evidence type="ECO:0000313" key="2">
    <source>
        <dbReference type="Proteomes" id="UP000557392"/>
    </source>
</evidence>
<evidence type="ECO:0008006" key="3">
    <source>
        <dbReference type="Google" id="ProtNLM"/>
    </source>
</evidence>
<comment type="caution">
    <text evidence="1">The sequence shown here is derived from an EMBL/GenBank/DDBJ whole genome shotgun (WGS) entry which is preliminary data.</text>
</comment>
<evidence type="ECO:0000313" key="1">
    <source>
        <dbReference type="EMBL" id="MBB4100866.1"/>
    </source>
</evidence>
<proteinExistence type="predicted"/>
<accession>A0A7W6NZJ1</accession>
<reference evidence="1 2" key="1">
    <citation type="submission" date="2020-08" db="EMBL/GenBank/DDBJ databases">
        <title>Genomic Encyclopedia of Type Strains, Phase IV (KMG-IV): sequencing the most valuable type-strain genomes for metagenomic binning, comparative biology and taxonomic classification.</title>
        <authorList>
            <person name="Goeker M."/>
        </authorList>
    </citation>
    <scope>NUCLEOTIDE SEQUENCE [LARGE SCALE GENOMIC DNA]</scope>
    <source>
        <strain evidence="1 2">DSM 101806</strain>
    </source>
</reference>
<protein>
    <recommendedName>
        <fullName evidence="3">DUF3617 domain-containing protein</fullName>
    </recommendedName>
</protein>
<organism evidence="1 2">
    <name type="scientific">Sphingomonas kyeonggiensis</name>
    <dbReference type="NCBI Taxonomy" id="1268553"/>
    <lineage>
        <taxon>Bacteria</taxon>
        <taxon>Pseudomonadati</taxon>
        <taxon>Pseudomonadota</taxon>
        <taxon>Alphaproteobacteria</taxon>
        <taxon>Sphingomonadales</taxon>
        <taxon>Sphingomonadaceae</taxon>
        <taxon>Sphingomonas</taxon>
    </lineage>
</organism>